<dbReference type="InterPro" id="IPR019391">
    <property type="entry name" value="Storkhead-box_WHD"/>
</dbReference>
<gene>
    <name evidence="2" type="ORF">DME_LOCUS3003</name>
</gene>
<feature type="domain" description="Winged helix Storkhead-box1" evidence="1">
    <location>
        <begin position="91"/>
        <end position="168"/>
    </location>
</feature>
<dbReference type="AlphaFoldDB" id="A0A0N4UN05"/>
<accession>A0A0N4UN05</accession>
<reference evidence="2 4" key="2">
    <citation type="submission" date="2018-11" db="EMBL/GenBank/DDBJ databases">
        <authorList>
            <consortium name="Pathogen Informatics"/>
        </authorList>
    </citation>
    <scope>NUCLEOTIDE SEQUENCE [LARGE SCALE GENOMIC DNA]</scope>
</reference>
<dbReference type="STRING" id="318479.A0A0N4UN05"/>
<evidence type="ECO:0000313" key="2">
    <source>
        <dbReference type="EMBL" id="VDN53030.1"/>
    </source>
</evidence>
<evidence type="ECO:0000259" key="1">
    <source>
        <dbReference type="Pfam" id="PF10264"/>
    </source>
</evidence>
<name>A0A0N4UN05_DRAME</name>
<dbReference type="Pfam" id="PF10264">
    <property type="entry name" value="WHD_Storkhead"/>
    <property type="match status" value="1"/>
</dbReference>
<proteinExistence type="predicted"/>
<protein>
    <submittedName>
        <fullName evidence="5">Stork_head domain-containing protein</fullName>
    </submittedName>
</protein>
<organism evidence="3 5">
    <name type="scientific">Dracunculus medinensis</name>
    <name type="common">Guinea worm</name>
    <dbReference type="NCBI Taxonomy" id="318479"/>
    <lineage>
        <taxon>Eukaryota</taxon>
        <taxon>Metazoa</taxon>
        <taxon>Ecdysozoa</taxon>
        <taxon>Nematoda</taxon>
        <taxon>Chromadorea</taxon>
        <taxon>Rhabditida</taxon>
        <taxon>Spirurina</taxon>
        <taxon>Dracunculoidea</taxon>
        <taxon>Dracunculidae</taxon>
        <taxon>Dracunculus</taxon>
    </lineage>
</organism>
<dbReference type="OrthoDB" id="10020110at2759"/>
<dbReference type="Proteomes" id="UP000274756">
    <property type="component" value="Unassembled WGS sequence"/>
</dbReference>
<dbReference type="InterPro" id="IPR040126">
    <property type="entry name" value="STOX1/2"/>
</dbReference>
<keyword evidence="4" id="KW-1185">Reference proteome</keyword>
<dbReference type="WBParaSite" id="DME_0000926601-mRNA-1">
    <property type="protein sequence ID" value="DME_0000926601-mRNA-1"/>
    <property type="gene ID" value="DME_0000926601"/>
</dbReference>
<dbReference type="PANTHER" id="PTHR22437:SF0">
    <property type="entry name" value="FI21431P1"/>
    <property type="match status" value="1"/>
</dbReference>
<dbReference type="GO" id="GO:0000977">
    <property type="term" value="F:RNA polymerase II transcription regulatory region sequence-specific DNA binding"/>
    <property type="evidence" value="ECO:0007669"/>
    <property type="project" value="TreeGrafter"/>
</dbReference>
<dbReference type="PANTHER" id="PTHR22437">
    <property type="entry name" value="WINGED HELIX DOMAIN-CONTAINING PROTEIN"/>
    <property type="match status" value="1"/>
</dbReference>
<dbReference type="EMBL" id="UYYG01000095">
    <property type="protein sequence ID" value="VDN53030.1"/>
    <property type="molecule type" value="Genomic_DNA"/>
</dbReference>
<dbReference type="GO" id="GO:0005634">
    <property type="term" value="C:nucleus"/>
    <property type="evidence" value="ECO:0007669"/>
    <property type="project" value="TreeGrafter"/>
</dbReference>
<dbReference type="Proteomes" id="UP000038040">
    <property type="component" value="Unplaced"/>
</dbReference>
<dbReference type="GO" id="GO:0006357">
    <property type="term" value="P:regulation of transcription by RNA polymerase II"/>
    <property type="evidence" value="ECO:0007669"/>
    <property type="project" value="InterPro"/>
</dbReference>
<evidence type="ECO:0000313" key="5">
    <source>
        <dbReference type="WBParaSite" id="DME_0000926601-mRNA-1"/>
    </source>
</evidence>
<evidence type="ECO:0000313" key="4">
    <source>
        <dbReference type="Proteomes" id="UP000274756"/>
    </source>
</evidence>
<sequence>MSNPCSVCLLKLELNFKRFQENRLCFWNFELVESVNNLDYVGFIKPSTLFVSSSQERYLRILRLAWSRRLLKPAKGFAIISLGDVGGIQLHEVEQMEFVPLADILCNEIGKLNRLGLPATINSLQNMIFKECPPIAKPTIEILRQTINKLLESGLIYCMGEHFFVSVPISNPYHTTTKTGNTPLKSTKQCQTGSSIVDAPIHTSLFHHKRSNNISKNKKGSFYYLLLDISPTLLPLTIRGNIYNLKIKSRSLTSCSSCLV</sequence>
<dbReference type="GO" id="GO:0005737">
    <property type="term" value="C:cytoplasm"/>
    <property type="evidence" value="ECO:0007669"/>
    <property type="project" value="TreeGrafter"/>
</dbReference>
<evidence type="ECO:0000313" key="3">
    <source>
        <dbReference type="Proteomes" id="UP000038040"/>
    </source>
</evidence>
<reference evidence="5" key="1">
    <citation type="submission" date="2017-02" db="UniProtKB">
        <authorList>
            <consortium name="WormBaseParasite"/>
        </authorList>
    </citation>
    <scope>IDENTIFICATION</scope>
</reference>